<organism evidence="2 3">
    <name type="scientific">Luteimonas lutimaris</name>
    <dbReference type="NCBI Taxonomy" id="698645"/>
    <lineage>
        <taxon>Bacteria</taxon>
        <taxon>Pseudomonadati</taxon>
        <taxon>Pseudomonadota</taxon>
        <taxon>Gammaproteobacteria</taxon>
        <taxon>Lysobacterales</taxon>
        <taxon>Lysobacteraceae</taxon>
        <taxon>Luteimonas</taxon>
    </lineage>
</organism>
<keyword evidence="3" id="KW-1185">Reference proteome</keyword>
<name>A0ABP7MJK5_9GAMM</name>
<feature type="signal peptide" evidence="1">
    <location>
        <begin position="1"/>
        <end position="21"/>
    </location>
</feature>
<evidence type="ECO:0000313" key="2">
    <source>
        <dbReference type="EMBL" id="GAA3924781.1"/>
    </source>
</evidence>
<dbReference type="PROSITE" id="PS51257">
    <property type="entry name" value="PROKAR_LIPOPROTEIN"/>
    <property type="match status" value="1"/>
</dbReference>
<evidence type="ECO:0000313" key="3">
    <source>
        <dbReference type="Proteomes" id="UP001501727"/>
    </source>
</evidence>
<feature type="chain" id="PRO_5046219206" description="Secreted protein" evidence="1">
    <location>
        <begin position="22"/>
        <end position="241"/>
    </location>
</feature>
<accession>A0ABP7MJK5</accession>
<dbReference type="RefSeq" id="WP_344759686.1">
    <property type="nucleotide sequence ID" value="NZ_BAAAZU010000009.1"/>
</dbReference>
<evidence type="ECO:0008006" key="4">
    <source>
        <dbReference type="Google" id="ProtNLM"/>
    </source>
</evidence>
<sequence length="241" mass="25684">MNLHRYALAVFVLLACQSCMAFHAPREEGQSQAMETGPQDVVVAPSALPSKHLARAGQESPLRETSLPDGWQLRRGSVGVLVDGQGREVIAGAPDAPLVGVEASGDGKWLVHHGSGRYAVYDANGGLVRTVPVFNVPGAGAPMWRWKDSSSLVGVVEVSDEDGQPRYPETDVLPTRTLLVMYPLDEDVDDLYMLDAPEPPAGTVVRLEGVTRQGGLVLSAVVPAEYFGGAPEQALGIYEVE</sequence>
<keyword evidence="1" id="KW-0732">Signal</keyword>
<reference evidence="3" key="1">
    <citation type="journal article" date="2019" name="Int. J. Syst. Evol. Microbiol.">
        <title>The Global Catalogue of Microorganisms (GCM) 10K type strain sequencing project: providing services to taxonomists for standard genome sequencing and annotation.</title>
        <authorList>
            <consortium name="The Broad Institute Genomics Platform"/>
            <consortium name="The Broad Institute Genome Sequencing Center for Infectious Disease"/>
            <person name="Wu L."/>
            <person name="Ma J."/>
        </authorList>
    </citation>
    <scope>NUCLEOTIDE SEQUENCE [LARGE SCALE GENOMIC DNA]</scope>
    <source>
        <strain evidence="3">JCM 16916</strain>
    </source>
</reference>
<dbReference type="Proteomes" id="UP001501727">
    <property type="component" value="Unassembled WGS sequence"/>
</dbReference>
<evidence type="ECO:0000256" key="1">
    <source>
        <dbReference type="SAM" id="SignalP"/>
    </source>
</evidence>
<comment type="caution">
    <text evidence="2">The sequence shown here is derived from an EMBL/GenBank/DDBJ whole genome shotgun (WGS) entry which is preliminary data.</text>
</comment>
<gene>
    <name evidence="2" type="ORF">GCM10022229_18330</name>
</gene>
<protein>
    <recommendedName>
        <fullName evidence="4">Secreted protein</fullName>
    </recommendedName>
</protein>
<proteinExistence type="predicted"/>
<dbReference type="EMBL" id="BAAAZU010000009">
    <property type="protein sequence ID" value="GAA3924781.1"/>
    <property type="molecule type" value="Genomic_DNA"/>
</dbReference>